<name>A0A9N7VTI0_PLEPL</name>
<accession>A0A9N7VTI0</accession>
<sequence>MSFNQDVTFKRQQLICIEDGDRGWGGRAVHSDFPVSCHRQHAAALLHSDWLVLGPGAERSRTQATEQVESQDRRGQRSLQGQTGVRPGHHRPPLELTQSQPTASLALWCMCAPTEGPDQISIVRPVTRIQTVQREKSPEKSRGQNFSGLPQPTPPLPPLPHHNLHGEAHLRSPISSSPPPPPPPPPPAHYPLIPHNSLLSSPLSI</sequence>
<proteinExistence type="predicted"/>
<dbReference type="EMBL" id="CADEAL010004235">
    <property type="protein sequence ID" value="CAB1454992.1"/>
    <property type="molecule type" value="Genomic_DNA"/>
</dbReference>
<comment type="caution">
    <text evidence="2">The sequence shown here is derived from an EMBL/GenBank/DDBJ whole genome shotgun (WGS) entry which is preliminary data.</text>
</comment>
<keyword evidence="3" id="KW-1185">Reference proteome</keyword>
<feature type="compositionally biased region" description="Pro residues" evidence="1">
    <location>
        <begin position="176"/>
        <end position="189"/>
    </location>
</feature>
<dbReference type="AlphaFoldDB" id="A0A9N7VTI0"/>
<feature type="region of interest" description="Disordered" evidence="1">
    <location>
        <begin position="130"/>
        <end position="205"/>
    </location>
</feature>
<feature type="region of interest" description="Disordered" evidence="1">
    <location>
        <begin position="58"/>
        <end position="98"/>
    </location>
</feature>
<reference evidence="2" key="1">
    <citation type="submission" date="2020-03" db="EMBL/GenBank/DDBJ databases">
        <authorList>
            <person name="Weist P."/>
        </authorList>
    </citation>
    <scope>NUCLEOTIDE SEQUENCE</scope>
</reference>
<gene>
    <name evidence="2" type="ORF">PLEPLA_LOCUS42762</name>
</gene>
<feature type="compositionally biased region" description="Pro residues" evidence="1">
    <location>
        <begin position="151"/>
        <end position="160"/>
    </location>
</feature>
<evidence type="ECO:0000313" key="2">
    <source>
        <dbReference type="EMBL" id="CAB1454992.1"/>
    </source>
</evidence>
<dbReference type="Proteomes" id="UP001153269">
    <property type="component" value="Unassembled WGS sequence"/>
</dbReference>
<organism evidence="2 3">
    <name type="scientific">Pleuronectes platessa</name>
    <name type="common">European plaice</name>
    <dbReference type="NCBI Taxonomy" id="8262"/>
    <lineage>
        <taxon>Eukaryota</taxon>
        <taxon>Metazoa</taxon>
        <taxon>Chordata</taxon>
        <taxon>Craniata</taxon>
        <taxon>Vertebrata</taxon>
        <taxon>Euteleostomi</taxon>
        <taxon>Actinopterygii</taxon>
        <taxon>Neopterygii</taxon>
        <taxon>Teleostei</taxon>
        <taxon>Neoteleostei</taxon>
        <taxon>Acanthomorphata</taxon>
        <taxon>Carangaria</taxon>
        <taxon>Pleuronectiformes</taxon>
        <taxon>Pleuronectoidei</taxon>
        <taxon>Pleuronectidae</taxon>
        <taxon>Pleuronectes</taxon>
    </lineage>
</organism>
<protein>
    <submittedName>
        <fullName evidence="2">Uncharacterized protein</fullName>
    </submittedName>
</protein>
<feature type="compositionally biased region" description="Basic and acidic residues" evidence="1">
    <location>
        <begin position="133"/>
        <end position="142"/>
    </location>
</feature>
<evidence type="ECO:0000313" key="3">
    <source>
        <dbReference type="Proteomes" id="UP001153269"/>
    </source>
</evidence>
<feature type="non-terminal residue" evidence="2">
    <location>
        <position position="205"/>
    </location>
</feature>
<evidence type="ECO:0000256" key="1">
    <source>
        <dbReference type="SAM" id="MobiDB-lite"/>
    </source>
</evidence>